<feature type="domain" description="TadE-like" evidence="2">
    <location>
        <begin position="16"/>
        <end position="52"/>
    </location>
</feature>
<keyword evidence="4" id="KW-1185">Reference proteome</keyword>
<proteinExistence type="predicted"/>
<evidence type="ECO:0000313" key="4">
    <source>
        <dbReference type="Proteomes" id="UP000676409"/>
    </source>
</evidence>
<dbReference type="EMBL" id="CP073078">
    <property type="protein sequence ID" value="QUD90088.1"/>
    <property type="molecule type" value="Genomic_DNA"/>
</dbReference>
<evidence type="ECO:0000313" key="3">
    <source>
        <dbReference type="EMBL" id="QUD90088.1"/>
    </source>
</evidence>
<keyword evidence="1" id="KW-0812">Transmembrane</keyword>
<dbReference type="InterPro" id="IPR012495">
    <property type="entry name" value="TadE-like_dom"/>
</dbReference>
<accession>A0A975G2T2</accession>
<dbReference type="RefSeq" id="WP_211940139.1">
    <property type="nucleotide sequence ID" value="NZ_CP073078.1"/>
</dbReference>
<dbReference type="Pfam" id="PF07811">
    <property type="entry name" value="TadE"/>
    <property type="match status" value="1"/>
</dbReference>
<sequence>MSRRGRLWAALRDRRGVAAVEFALLMPVYLLLYLGGFEVSQAVAIYRKLSDTTVELANITAQYTTMSYNDVNSVEAASAQIMAPYSTSGVAIVVSEISTDASSHATVSWSVPYNGATALTAGAAYTLPSGMVTASTSYILVKTTYTYTPSIGSAFIGSIPMTDQIYMLPRQSTSISYTG</sequence>
<organism evidence="3 4">
    <name type="scientific">Phenylobacterium montanum</name>
    <dbReference type="NCBI Taxonomy" id="2823693"/>
    <lineage>
        <taxon>Bacteria</taxon>
        <taxon>Pseudomonadati</taxon>
        <taxon>Pseudomonadota</taxon>
        <taxon>Alphaproteobacteria</taxon>
        <taxon>Caulobacterales</taxon>
        <taxon>Caulobacteraceae</taxon>
        <taxon>Phenylobacterium</taxon>
    </lineage>
</organism>
<reference evidence="3" key="1">
    <citation type="submission" date="2021-04" db="EMBL/GenBank/DDBJ databases">
        <title>The complete genome sequence of Caulobacter sp. S6.</title>
        <authorList>
            <person name="Tang Y."/>
            <person name="Ouyang W."/>
            <person name="Liu Q."/>
            <person name="Huang B."/>
            <person name="Guo Z."/>
            <person name="Lei P."/>
        </authorList>
    </citation>
    <scope>NUCLEOTIDE SEQUENCE</scope>
    <source>
        <strain evidence="3">S6</strain>
    </source>
</reference>
<evidence type="ECO:0000259" key="2">
    <source>
        <dbReference type="Pfam" id="PF07811"/>
    </source>
</evidence>
<keyword evidence="1" id="KW-0472">Membrane</keyword>
<dbReference type="Proteomes" id="UP000676409">
    <property type="component" value="Chromosome"/>
</dbReference>
<feature type="transmembrane region" description="Helical" evidence="1">
    <location>
        <begin position="16"/>
        <end position="37"/>
    </location>
</feature>
<keyword evidence="1" id="KW-1133">Transmembrane helix</keyword>
<dbReference type="AlphaFoldDB" id="A0A975G2T2"/>
<dbReference type="KEGG" id="caul:KCG34_09580"/>
<gene>
    <name evidence="3" type="ORF">KCG34_09580</name>
</gene>
<protein>
    <submittedName>
        <fullName evidence="3">Pilus assembly protein</fullName>
    </submittedName>
</protein>
<name>A0A975G2T2_9CAUL</name>
<evidence type="ECO:0000256" key="1">
    <source>
        <dbReference type="SAM" id="Phobius"/>
    </source>
</evidence>